<dbReference type="Pfam" id="PF03547">
    <property type="entry name" value="Mem_trans"/>
    <property type="match status" value="1"/>
</dbReference>
<evidence type="ECO:0000256" key="7">
    <source>
        <dbReference type="SAM" id="Phobius"/>
    </source>
</evidence>
<feature type="transmembrane region" description="Helical" evidence="7">
    <location>
        <begin position="352"/>
        <end position="371"/>
    </location>
</feature>
<keyword evidence="2" id="KW-0813">Transport</keyword>
<dbReference type="GO" id="GO:0016020">
    <property type="term" value="C:membrane"/>
    <property type="evidence" value="ECO:0007669"/>
    <property type="project" value="UniProtKB-SubCell"/>
</dbReference>
<dbReference type="Proteomes" id="UP000179807">
    <property type="component" value="Unassembled WGS sequence"/>
</dbReference>
<evidence type="ECO:0000313" key="8">
    <source>
        <dbReference type="EMBL" id="OHT15824.1"/>
    </source>
</evidence>
<keyword evidence="6 7" id="KW-0472">Membrane</keyword>
<feature type="transmembrane region" description="Helical" evidence="7">
    <location>
        <begin position="41"/>
        <end position="59"/>
    </location>
</feature>
<keyword evidence="4 7" id="KW-0812">Transmembrane</keyword>
<dbReference type="PANTHER" id="PTHR36838:SF3">
    <property type="entry name" value="TRANSPORTER AUXIN EFFLUX CARRIER EC FAMILY"/>
    <property type="match status" value="1"/>
</dbReference>
<feature type="transmembrane region" description="Helical" evidence="7">
    <location>
        <begin position="131"/>
        <end position="152"/>
    </location>
</feature>
<dbReference type="RefSeq" id="XP_068368960.1">
    <property type="nucleotide sequence ID" value="XM_068514226.1"/>
</dbReference>
<feature type="transmembrane region" description="Helical" evidence="7">
    <location>
        <begin position="266"/>
        <end position="284"/>
    </location>
</feature>
<evidence type="ECO:0000256" key="1">
    <source>
        <dbReference type="ARBA" id="ARBA00004141"/>
    </source>
</evidence>
<keyword evidence="9" id="KW-1185">Reference proteome</keyword>
<dbReference type="PANTHER" id="PTHR36838">
    <property type="entry name" value="AUXIN EFFLUX CARRIER FAMILY PROTEIN"/>
    <property type="match status" value="1"/>
</dbReference>
<dbReference type="AlphaFoldDB" id="A0A1J4KY60"/>
<feature type="transmembrane region" description="Helical" evidence="7">
    <location>
        <begin position="320"/>
        <end position="340"/>
    </location>
</feature>
<gene>
    <name evidence="8" type="ORF">TRFO_42266</name>
</gene>
<name>A0A1J4KY60_9EUKA</name>
<sequence>MSALFNYLDSFQMILMLNAIIALGYIFAWRKVFNIDDCYGILRVVRIVSFPAFMFREIAMSDFSYFTWKSLIVSFLTLLSIRILTIFPALIFPGKGRFLRYLQLVFSYSYSSFYAFGYPIIRLFFGVEYEYIVVIVSIVNSLILRPIDVILINTVSPKAPLDQNVDVPLDDQNGEVPLDQDNENQLEDIEPSQGESLTEYLVKETNIESVLPENYIFHDEGSLKKRLALAIFSSQNLLMFLGLSFSLTKWDLPIVVDTVVNEFEKFIVGCTLFFTGVAMWSHPFKGCNWLQVIPCLIMKHVVTPLLAALFCWLLKFDNLTAQACTFLFSTPVDYTGIALLSKANLKPNPITYTFFYSQIISIPCFLLWVVVFNEAKLFN</sequence>
<evidence type="ECO:0000256" key="2">
    <source>
        <dbReference type="ARBA" id="ARBA00022448"/>
    </source>
</evidence>
<reference evidence="8" key="1">
    <citation type="submission" date="2016-10" db="EMBL/GenBank/DDBJ databases">
        <authorList>
            <person name="Benchimol M."/>
            <person name="Almeida L.G."/>
            <person name="Vasconcelos A.T."/>
            <person name="Perreira-Neves A."/>
            <person name="Rosa I.A."/>
            <person name="Tasca T."/>
            <person name="Bogo M.R."/>
            <person name="de Souza W."/>
        </authorList>
    </citation>
    <scope>NUCLEOTIDE SEQUENCE [LARGE SCALE GENOMIC DNA]</scope>
    <source>
        <strain evidence="8">K</strain>
    </source>
</reference>
<keyword evidence="3" id="KW-1003">Cell membrane</keyword>
<dbReference type="InterPro" id="IPR004776">
    <property type="entry name" value="Mem_transp_PIN-like"/>
</dbReference>
<proteinExistence type="predicted"/>
<dbReference type="GO" id="GO:0055085">
    <property type="term" value="P:transmembrane transport"/>
    <property type="evidence" value="ECO:0007669"/>
    <property type="project" value="InterPro"/>
</dbReference>
<evidence type="ECO:0000256" key="4">
    <source>
        <dbReference type="ARBA" id="ARBA00022692"/>
    </source>
</evidence>
<evidence type="ECO:0000256" key="3">
    <source>
        <dbReference type="ARBA" id="ARBA00022475"/>
    </source>
</evidence>
<evidence type="ECO:0000256" key="5">
    <source>
        <dbReference type="ARBA" id="ARBA00022989"/>
    </source>
</evidence>
<keyword evidence="5 7" id="KW-1133">Transmembrane helix</keyword>
<organism evidence="8 9">
    <name type="scientific">Tritrichomonas foetus</name>
    <dbReference type="NCBI Taxonomy" id="1144522"/>
    <lineage>
        <taxon>Eukaryota</taxon>
        <taxon>Metamonada</taxon>
        <taxon>Parabasalia</taxon>
        <taxon>Tritrichomonadida</taxon>
        <taxon>Tritrichomonadidae</taxon>
        <taxon>Tritrichomonas</taxon>
    </lineage>
</organism>
<evidence type="ECO:0000313" key="9">
    <source>
        <dbReference type="Proteomes" id="UP000179807"/>
    </source>
</evidence>
<dbReference type="EMBL" id="MLAK01000182">
    <property type="protein sequence ID" value="OHT15824.1"/>
    <property type="molecule type" value="Genomic_DNA"/>
</dbReference>
<comment type="subcellular location">
    <subcellularLocation>
        <location evidence="1">Membrane</location>
        <topology evidence="1">Multi-pass membrane protein</topology>
    </subcellularLocation>
</comment>
<dbReference type="VEuPathDB" id="TrichDB:TRFO_42266"/>
<feature type="transmembrane region" description="Helical" evidence="7">
    <location>
        <begin position="104"/>
        <end position="125"/>
    </location>
</feature>
<protein>
    <submittedName>
        <fullName evidence="8">Auxin Efflux Carrier family protein</fullName>
    </submittedName>
</protein>
<feature type="transmembrane region" description="Helical" evidence="7">
    <location>
        <begin position="296"/>
        <end position="314"/>
    </location>
</feature>
<dbReference type="GeneID" id="94848930"/>
<dbReference type="OrthoDB" id="2133778at2759"/>
<feature type="transmembrane region" description="Helical" evidence="7">
    <location>
        <begin position="12"/>
        <end position="29"/>
    </location>
</feature>
<feature type="transmembrane region" description="Helical" evidence="7">
    <location>
        <begin position="71"/>
        <end position="92"/>
    </location>
</feature>
<evidence type="ECO:0000256" key="6">
    <source>
        <dbReference type="ARBA" id="ARBA00023136"/>
    </source>
</evidence>
<accession>A0A1J4KY60</accession>
<comment type="caution">
    <text evidence="8">The sequence shown here is derived from an EMBL/GenBank/DDBJ whole genome shotgun (WGS) entry which is preliminary data.</text>
</comment>